<dbReference type="HOGENOM" id="CLU_028108_1_1_5"/>
<dbReference type="EMBL" id="AONH01000013">
    <property type="protein sequence ID" value="KGM87764.1"/>
    <property type="molecule type" value="Genomic_DNA"/>
</dbReference>
<keyword evidence="14" id="KW-0282">Flagellum</keyword>
<dbReference type="InterPro" id="IPR043427">
    <property type="entry name" value="YscJ/FliF"/>
</dbReference>
<evidence type="ECO:0000313" key="14">
    <source>
        <dbReference type="EMBL" id="KGM87764.1"/>
    </source>
</evidence>
<evidence type="ECO:0000256" key="4">
    <source>
        <dbReference type="ARBA" id="ARBA00022475"/>
    </source>
</evidence>
<dbReference type="InterPro" id="IPR006182">
    <property type="entry name" value="FliF_N_dom"/>
</dbReference>
<keyword evidence="5 11" id="KW-0812">Transmembrane</keyword>
<dbReference type="GO" id="GO:0009431">
    <property type="term" value="C:bacterial-type flagellum basal body, MS ring"/>
    <property type="evidence" value="ECO:0007669"/>
    <property type="project" value="InterPro"/>
</dbReference>
<dbReference type="RefSeq" id="WP_037273764.1">
    <property type="nucleotide sequence ID" value="NZ_KN293980.1"/>
</dbReference>
<feature type="compositionally biased region" description="Low complexity" evidence="10">
    <location>
        <begin position="333"/>
        <end position="343"/>
    </location>
</feature>
<feature type="domain" description="Flagellar M-ring C-terminal" evidence="13">
    <location>
        <begin position="268"/>
        <end position="434"/>
    </location>
</feature>
<keyword evidence="8 9" id="KW-0975">Bacterial flagellum</keyword>
<organism evidence="14 15">
    <name type="scientific">Roseovarius mucosus DSM 17069</name>
    <dbReference type="NCBI Taxonomy" id="1288298"/>
    <lineage>
        <taxon>Bacteria</taxon>
        <taxon>Pseudomonadati</taxon>
        <taxon>Pseudomonadota</taxon>
        <taxon>Alphaproteobacteria</taxon>
        <taxon>Rhodobacterales</taxon>
        <taxon>Roseobacteraceae</taxon>
        <taxon>Roseovarius</taxon>
    </lineage>
</organism>
<evidence type="ECO:0000256" key="1">
    <source>
        <dbReference type="ARBA" id="ARBA00004117"/>
    </source>
</evidence>
<dbReference type="NCBIfam" id="TIGR00206">
    <property type="entry name" value="fliF"/>
    <property type="match status" value="1"/>
</dbReference>
<name>A0A0A0HM52_9RHOB</name>
<keyword evidence="14" id="KW-0969">Cilium</keyword>
<dbReference type="AlphaFoldDB" id="A0A0A0HM52"/>
<dbReference type="GO" id="GO:0003774">
    <property type="term" value="F:cytoskeletal motor activity"/>
    <property type="evidence" value="ECO:0007669"/>
    <property type="project" value="InterPro"/>
</dbReference>
<proteinExistence type="inferred from homology"/>
<comment type="function">
    <text evidence="9">The M ring may be actively involved in energy transduction.</text>
</comment>
<evidence type="ECO:0000313" key="15">
    <source>
        <dbReference type="Proteomes" id="UP000030021"/>
    </source>
</evidence>
<comment type="subcellular location">
    <subcellularLocation>
        <location evidence="1 9">Bacterial flagellum basal body</location>
    </subcellularLocation>
    <subcellularLocation>
        <location evidence="2">Cell membrane</location>
        <topology evidence="2">Multi-pass membrane protein</topology>
    </subcellularLocation>
</comment>
<evidence type="ECO:0000259" key="13">
    <source>
        <dbReference type="Pfam" id="PF08345"/>
    </source>
</evidence>
<dbReference type="STRING" id="215743.ROSMUCSMR3_03187"/>
<dbReference type="Pfam" id="PF08345">
    <property type="entry name" value="YscJ_FliF_C"/>
    <property type="match status" value="1"/>
</dbReference>
<feature type="compositionally biased region" description="Polar residues" evidence="10">
    <location>
        <begin position="344"/>
        <end position="358"/>
    </location>
</feature>
<evidence type="ECO:0000256" key="3">
    <source>
        <dbReference type="ARBA" id="ARBA00007971"/>
    </source>
</evidence>
<dbReference type="Gene3D" id="3.30.300.30">
    <property type="match status" value="1"/>
</dbReference>
<dbReference type="GO" id="GO:0005886">
    <property type="term" value="C:plasma membrane"/>
    <property type="evidence" value="ECO:0007669"/>
    <property type="project" value="UniProtKB-SubCell"/>
</dbReference>
<keyword evidence="7 11" id="KW-0472">Membrane</keyword>
<keyword evidence="14" id="KW-0966">Cell projection</keyword>
<dbReference type="InterPro" id="IPR045851">
    <property type="entry name" value="AMP-bd_C_sf"/>
</dbReference>
<dbReference type="Pfam" id="PF01514">
    <property type="entry name" value="YscJ_FliF"/>
    <property type="match status" value="1"/>
</dbReference>
<dbReference type="PANTHER" id="PTHR30046:SF0">
    <property type="entry name" value="FLAGELLAR M-RING PROTEIN"/>
    <property type="match status" value="1"/>
</dbReference>
<dbReference type="InterPro" id="IPR013556">
    <property type="entry name" value="Flag_M-ring_C"/>
</dbReference>
<feature type="region of interest" description="Disordered" evidence="10">
    <location>
        <begin position="298"/>
        <end position="369"/>
    </location>
</feature>
<dbReference type="PRINTS" id="PR01009">
    <property type="entry name" value="FLGMRINGFLIF"/>
</dbReference>
<dbReference type="Proteomes" id="UP000030021">
    <property type="component" value="Unassembled WGS sequence"/>
</dbReference>
<evidence type="ECO:0000256" key="10">
    <source>
        <dbReference type="SAM" id="MobiDB-lite"/>
    </source>
</evidence>
<evidence type="ECO:0000256" key="6">
    <source>
        <dbReference type="ARBA" id="ARBA00022989"/>
    </source>
</evidence>
<evidence type="ECO:0000256" key="7">
    <source>
        <dbReference type="ARBA" id="ARBA00023136"/>
    </source>
</evidence>
<dbReference type="PIRSF" id="PIRSF004862">
    <property type="entry name" value="FliF"/>
    <property type="match status" value="1"/>
</dbReference>
<dbReference type="OrthoDB" id="9807026at2"/>
<evidence type="ECO:0000256" key="9">
    <source>
        <dbReference type="PIRNR" id="PIRNR004862"/>
    </source>
</evidence>
<keyword evidence="6 11" id="KW-1133">Transmembrane helix</keyword>
<dbReference type="GO" id="GO:0071973">
    <property type="term" value="P:bacterial-type flagellum-dependent cell motility"/>
    <property type="evidence" value="ECO:0007669"/>
    <property type="project" value="InterPro"/>
</dbReference>
<dbReference type="InterPro" id="IPR000067">
    <property type="entry name" value="FlgMring_FliF"/>
</dbReference>
<evidence type="ECO:0000259" key="12">
    <source>
        <dbReference type="Pfam" id="PF01514"/>
    </source>
</evidence>
<feature type="compositionally biased region" description="Low complexity" evidence="10">
    <location>
        <begin position="307"/>
        <end position="316"/>
    </location>
</feature>
<evidence type="ECO:0000256" key="8">
    <source>
        <dbReference type="ARBA" id="ARBA00023143"/>
    </source>
</evidence>
<feature type="domain" description="Flagellar M-ring N-terminal" evidence="12">
    <location>
        <begin position="64"/>
        <end position="235"/>
    </location>
</feature>
<feature type="transmembrane region" description="Helical" evidence="11">
    <location>
        <begin position="40"/>
        <end position="60"/>
    </location>
</feature>
<evidence type="ECO:0000256" key="11">
    <source>
        <dbReference type="SAM" id="Phobius"/>
    </source>
</evidence>
<keyword evidence="4" id="KW-1003">Cell membrane</keyword>
<gene>
    <name evidence="14" type="ORF">rosmuc_02501</name>
</gene>
<sequence length="564" mass="59680">MDGQQTTLPAQAGATSLVQRARLALSGMDGFMAQPALRRALPAIGVLLVVTLGLAAWLLLAPADRVTLHAGLPEAEKSRALDALTAAGMDAQLDPSSGALTVAADQFHSARMLLATQGLPAGATDGMSAIDEMPMGTSRQIESARLRRMQELDLARSIQELRPVRAARVHLALPERSAFVRDSQPPRASVFLELAPGMTLDQSQVRAIVSLVAAAVPDMPRGNVSVVDQTGTLLTSPEEDPVQAEADRQMQHQRRLEAVYRDRVLALLTPIVGAGNAAVEVTLDMDFTRSEITSEEYLPDTALRSEQSSSQQTSGAQAGGIPGAVANTPPNEAQMADAASQAAKNGTTNSARSSTRNYEVSRRVETRQPQTAQINRVHAAVLLHRLPTPAAPAEGDAAPAPEGVPLAEIEALTRSAIGFDETRGDIVTVASAPFVVAPSMISAERWYDAAWLPTLGRTLAQLALFGIIVLGVVRPILNRLLPPVGATTATTGMTYGDAIEVPRGESLSALRQRLETAAPNAEDLNGAITYEEKIDLLRQMAGAETNRIAGVFKSMIAPTGEDRP</sequence>
<accession>A0A0A0HM52</accession>
<protein>
    <recommendedName>
        <fullName evidence="9">Flagellar M-ring protein</fullName>
    </recommendedName>
</protein>
<reference evidence="14 15" key="1">
    <citation type="submission" date="2013-01" db="EMBL/GenBank/DDBJ databases">
        <authorList>
            <person name="Fiebig A."/>
            <person name="Goeker M."/>
            <person name="Klenk H.-P.P."/>
        </authorList>
    </citation>
    <scope>NUCLEOTIDE SEQUENCE [LARGE SCALE GENOMIC DNA]</scope>
    <source>
        <strain evidence="14 15">DSM 17069</strain>
    </source>
</reference>
<evidence type="ECO:0000256" key="5">
    <source>
        <dbReference type="ARBA" id="ARBA00022692"/>
    </source>
</evidence>
<dbReference type="PATRIC" id="fig|1288298.3.peg.2514"/>
<evidence type="ECO:0000256" key="2">
    <source>
        <dbReference type="ARBA" id="ARBA00004651"/>
    </source>
</evidence>
<comment type="similarity">
    <text evidence="3 9">Belongs to the FliF family.</text>
</comment>
<dbReference type="PANTHER" id="PTHR30046">
    <property type="entry name" value="FLAGELLAR M-RING PROTEIN"/>
    <property type="match status" value="1"/>
</dbReference>
<dbReference type="eggNOG" id="COG1766">
    <property type="taxonomic scope" value="Bacteria"/>
</dbReference>
<comment type="caution">
    <text evidence="14">The sequence shown here is derived from an EMBL/GenBank/DDBJ whole genome shotgun (WGS) entry which is preliminary data.</text>
</comment>